<evidence type="ECO:0000256" key="2">
    <source>
        <dbReference type="SAM" id="SignalP"/>
    </source>
</evidence>
<dbReference type="GO" id="GO:0003677">
    <property type="term" value="F:DNA binding"/>
    <property type="evidence" value="ECO:0007669"/>
    <property type="project" value="InterPro"/>
</dbReference>
<proteinExistence type="predicted"/>
<organism evidence="4 5">
    <name type="scientific">Hydrogenophaga taeniospiralis CCUG 15921</name>
    <dbReference type="NCBI Taxonomy" id="1281780"/>
    <lineage>
        <taxon>Bacteria</taxon>
        <taxon>Pseudomonadati</taxon>
        <taxon>Pseudomonadota</taxon>
        <taxon>Betaproteobacteria</taxon>
        <taxon>Burkholderiales</taxon>
        <taxon>Comamonadaceae</taxon>
        <taxon>Hydrogenophaga</taxon>
    </lineage>
</organism>
<protein>
    <recommendedName>
        <fullName evidence="3">Helix-hairpin-helix DNA-binding motif class 1 domain-containing protein</fullName>
    </recommendedName>
</protein>
<feature type="domain" description="Helix-hairpin-helix DNA-binding motif class 1" evidence="3">
    <location>
        <begin position="29"/>
        <end position="48"/>
    </location>
</feature>
<reference evidence="4" key="1">
    <citation type="submission" date="2013-01" db="EMBL/GenBank/DDBJ databases">
        <title>Genome draft of Hydrogenophaga taeniospiralis 2K1.</title>
        <authorList>
            <person name="Gomila M."/>
            <person name="Lalucat J."/>
        </authorList>
    </citation>
    <scope>NUCLEOTIDE SEQUENCE</scope>
    <source>
        <strain evidence="4">CCUG 15921</strain>
    </source>
</reference>
<accession>A0A9X4P5C2</accession>
<evidence type="ECO:0000313" key="5">
    <source>
        <dbReference type="Proteomes" id="UP001152876"/>
    </source>
</evidence>
<evidence type="ECO:0000259" key="3">
    <source>
        <dbReference type="SMART" id="SM00278"/>
    </source>
</evidence>
<keyword evidence="5" id="KW-1185">Reference proteome</keyword>
<evidence type="ECO:0000256" key="1">
    <source>
        <dbReference type="SAM" id="MobiDB-lite"/>
    </source>
</evidence>
<dbReference type="SMART" id="SM00278">
    <property type="entry name" value="HhH1"/>
    <property type="match status" value="2"/>
</dbReference>
<dbReference type="GO" id="GO:0006281">
    <property type="term" value="P:DNA repair"/>
    <property type="evidence" value="ECO:0007669"/>
    <property type="project" value="InterPro"/>
</dbReference>
<dbReference type="RefSeq" id="WP_068174464.1">
    <property type="nucleotide sequence ID" value="NZ_AOGK01000013.1"/>
</dbReference>
<feature type="compositionally biased region" description="Low complexity" evidence="1">
    <location>
        <begin position="88"/>
        <end position="112"/>
    </location>
</feature>
<evidence type="ECO:0000313" key="4">
    <source>
        <dbReference type="EMBL" id="MDG5976678.1"/>
    </source>
</evidence>
<feature type="chain" id="PRO_5040875231" description="Helix-hairpin-helix DNA-binding motif class 1 domain-containing protein" evidence="2">
    <location>
        <begin position="20"/>
        <end position="112"/>
    </location>
</feature>
<feature type="signal peptide" evidence="2">
    <location>
        <begin position="1"/>
        <end position="19"/>
    </location>
</feature>
<name>A0A9X4P5C2_9BURK</name>
<feature type="region of interest" description="Disordered" evidence="1">
    <location>
        <begin position="86"/>
        <end position="112"/>
    </location>
</feature>
<dbReference type="AlphaFoldDB" id="A0A9X4P5C2"/>
<dbReference type="Gene3D" id="1.10.150.320">
    <property type="entry name" value="Photosystem II 12 kDa extrinsic protein"/>
    <property type="match status" value="1"/>
</dbReference>
<dbReference type="Pfam" id="PF12836">
    <property type="entry name" value="HHH_3"/>
    <property type="match status" value="1"/>
</dbReference>
<dbReference type="Proteomes" id="UP001152876">
    <property type="component" value="Unassembled WGS sequence"/>
</dbReference>
<dbReference type="InterPro" id="IPR003583">
    <property type="entry name" value="Hlx-hairpin-Hlx_DNA-bd_motif"/>
</dbReference>
<dbReference type="EMBL" id="AOGK01000013">
    <property type="protein sequence ID" value="MDG5976678.1"/>
    <property type="molecule type" value="Genomic_DNA"/>
</dbReference>
<dbReference type="OrthoDB" id="8687931at2"/>
<dbReference type="InterPro" id="IPR010994">
    <property type="entry name" value="RuvA_2-like"/>
</dbReference>
<dbReference type="SUPFAM" id="SSF47781">
    <property type="entry name" value="RuvA domain 2-like"/>
    <property type="match status" value="1"/>
</dbReference>
<comment type="caution">
    <text evidence="4">The sequence shown here is derived from an EMBL/GenBank/DDBJ whole genome shotgun (WGS) entry which is preliminary data.</text>
</comment>
<gene>
    <name evidence="4" type="ORF">H010_15525</name>
</gene>
<feature type="domain" description="Helix-hairpin-helix DNA-binding motif class 1" evidence="3">
    <location>
        <begin position="59"/>
        <end position="78"/>
    </location>
</feature>
<sequence>MLKKALAMIMALICATAFAAVDVNNATVADLDSIKGIGPGTSAKILDARKSAKFKDWNDLIDRVPGIGPKRAGALSNEGLTVNGETFKAPASPAANKKASKPAAPSAESGKS</sequence>
<keyword evidence="2" id="KW-0732">Signal</keyword>